<gene>
    <name evidence="2" type="ORF">JCGZ_10803</name>
</gene>
<feature type="region of interest" description="Disordered" evidence="1">
    <location>
        <begin position="1"/>
        <end position="22"/>
    </location>
</feature>
<accession>A0A067KT14</accession>
<dbReference type="AlphaFoldDB" id="A0A067KT14"/>
<name>A0A067KT14_JATCU</name>
<dbReference type="Proteomes" id="UP000027138">
    <property type="component" value="Unassembled WGS sequence"/>
</dbReference>
<organism evidence="2 3">
    <name type="scientific">Jatropha curcas</name>
    <name type="common">Barbados nut</name>
    <dbReference type="NCBI Taxonomy" id="180498"/>
    <lineage>
        <taxon>Eukaryota</taxon>
        <taxon>Viridiplantae</taxon>
        <taxon>Streptophyta</taxon>
        <taxon>Embryophyta</taxon>
        <taxon>Tracheophyta</taxon>
        <taxon>Spermatophyta</taxon>
        <taxon>Magnoliopsida</taxon>
        <taxon>eudicotyledons</taxon>
        <taxon>Gunneridae</taxon>
        <taxon>Pentapetalae</taxon>
        <taxon>rosids</taxon>
        <taxon>fabids</taxon>
        <taxon>Malpighiales</taxon>
        <taxon>Euphorbiaceae</taxon>
        <taxon>Crotonoideae</taxon>
        <taxon>Jatropheae</taxon>
        <taxon>Jatropha</taxon>
    </lineage>
</organism>
<sequence>MKASNAVGAPPSRPQPEHSTDEISALRACVDDQERQLAEHKAHVMQMSSPQATTTSSNPLIVTDPPEARIVCSTNGG</sequence>
<evidence type="ECO:0000313" key="2">
    <source>
        <dbReference type="EMBL" id="KDP35420.1"/>
    </source>
</evidence>
<evidence type="ECO:0000256" key="1">
    <source>
        <dbReference type="SAM" id="MobiDB-lite"/>
    </source>
</evidence>
<protein>
    <submittedName>
        <fullName evidence="2">Uncharacterized protein</fullName>
    </submittedName>
</protein>
<proteinExistence type="predicted"/>
<feature type="region of interest" description="Disordered" evidence="1">
    <location>
        <begin position="42"/>
        <end position="66"/>
    </location>
</feature>
<keyword evidence="3" id="KW-1185">Reference proteome</keyword>
<dbReference type="EMBL" id="KK914487">
    <property type="protein sequence ID" value="KDP35420.1"/>
    <property type="molecule type" value="Genomic_DNA"/>
</dbReference>
<reference evidence="2 3" key="1">
    <citation type="journal article" date="2014" name="PLoS ONE">
        <title>Global Analysis of Gene Expression Profiles in Physic Nut (Jatropha curcas L.) Seedlings Exposed to Salt Stress.</title>
        <authorList>
            <person name="Zhang L."/>
            <person name="Zhang C."/>
            <person name="Wu P."/>
            <person name="Chen Y."/>
            <person name="Li M."/>
            <person name="Jiang H."/>
            <person name="Wu G."/>
        </authorList>
    </citation>
    <scope>NUCLEOTIDE SEQUENCE [LARGE SCALE GENOMIC DNA]</scope>
    <source>
        <strain evidence="3">cv. GZQX0401</strain>
        <tissue evidence="2">Young leaves</tissue>
    </source>
</reference>
<feature type="compositionally biased region" description="Polar residues" evidence="1">
    <location>
        <begin position="46"/>
        <end position="60"/>
    </location>
</feature>
<evidence type="ECO:0000313" key="3">
    <source>
        <dbReference type="Proteomes" id="UP000027138"/>
    </source>
</evidence>